<dbReference type="AlphaFoldDB" id="A0A2H0C0K8"/>
<evidence type="ECO:0000313" key="3">
    <source>
        <dbReference type="Proteomes" id="UP000229699"/>
    </source>
</evidence>
<keyword evidence="1" id="KW-0472">Membrane</keyword>
<name>A0A2H0C0K8_9BACT</name>
<reference evidence="2 3" key="1">
    <citation type="submission" date="2017-09" db="EMBL/GenBank/DDBJ databases">
        <title>Depth-based differentiation of microbial function through sediment-hosted aquifers and enrichment of novel symbionts in the deep terrestrial subsurface.</title>
        <authorList>
            <person name="Probst A.J."/>
            <person name="Ladd B."/>
            <person name="Jarett J.K."/>
            <person name="Geller-Mcgrath D.E."/>
            <person name="Sieber C.M."/>
            <person name="Emerson J.B."/>
            <person name="Anantharaman K."/>
            <person name="Thomas B.C."/>
            <person name="Malmstrom R."/>
            <person name="Stieglmeier M."/>
            <person name="Klingl A."/>
            <person name="Woyke T."/>
            <person name="Ryan C.M."/>
            <person name="Banfield J.F."/>
        </authorList>
    </citation>
    <scope>NUCLEOTIDE SEQUENCE [LARGE SCALE GENOMIC DNA]</scope>
    <source>
        <strain evidence="2">CG22_combo_CG10-13_8_21_14_all_34_12</strain>
    </source>
</reference>
<comment type="caution">
    <text evidence="2">The sequence shown here is derived from an EMBL/GenBank/DDBJ whole genome shotgun (WGS) entry which is preliminary data.</text>
</comment>
<organism evidence="2 3">
    <name type="scientific">Candidatus Roizmanbacteria bacterium CG22_combo_CG10-13_8_21_14_all_34_12</name>
    <dbReference type="NCBI Taxonomy" id="1974860"/>
    <lineage>
        <taxon>Bacteria</taxon>
        <taxon>Candidatus Roizmaniibacteriota</taxon>
    </lineage>
</organism>
<evidence type="ECO:0000256" key="1">
    <source>
        <dbReference type="SAM" id="Phobius"/>
    </source>
</evidence>
<proteinExistence type="predicted"/>
<feature type="transmembrane region" description="Helical" evidence="1">
    <location>
        <begin position="18"/>
        <end position="37"/>
    </location>
</feature>
<feature type="transmembrane region" description="Helical" evidence="1">
    <location>
        <begin position="43"/>
        <end position="66"/>
    </location>
</feature>
<dbReference type="EMBL" id="PCTC01000068">
    <property type="protein sequence ID" value="PIP63299.1"/>
    <property type="molecule type" value="Genomic_DNA"/>
</dbReference>
<keyword evidence="1" id="KW-1133">Transmembrane helix</keyword>
<dbReference type="Proteomes" id="UP000229699">
    <property type="component" value="Unassembled WGS sequence"/>
</dbReference>
<protein>
    <submittedName>
        <fullName evidence="2">Uncharacterized protein</fullName>
    </submittedName>
</protein>
<gene>
    <name evidence="2" type="ORF">COW97_03160</name>
</gene>
<keyword evidence="1" id="KW-0812">Transmembrane</keyword>
<evidence type="ECO:0000313" key="2">
    <source>
        <dbReference type="EMBL" id="PIP63299.1"/>
    </source>
</evidence>
<accession>A0A2H0C0K8</accession>
<sequence>MRNVKVLTDFQKKKTAEWILNISQASVVAGVGSVFFPEIGKRIGYAGITAGVIFALILYFLAMFILKEVKDND</sequence>